<name>A0A1J1I9S3_9DIPT</name>
<keyword evidence="2" id="KW-1185">Reference proteome</keyword>
<dbReference type="AlphaFoldDB" id="A0A1J1I9S3"/>
<organism evidence="1 2">
    <name type="scientific">Clunio marinus</name>
    <dbReference type="NCBI Taxonomy" id="568069"/>
    <lineage>
        <taxon>Eukaryota</taxon>
        <taxon>Metazoa</taxon>
        <taxon>Ecdysozoa</taxon>
        <taxon>Arthropoda</taxon>
        <taxon>Hexapoda</taxon>
        <taxon>Insecta</taxon>
        <taxon>Pterygota</taxon>
        <taxon>Neoptera</taxon>
        <taxon>Endopterygota</taxon>
        <taxon>Diptera</taxon>
        <taxon>Nematocera</taxon>
        <taxon>Chironomoidea</taxon>
        <taxon>Chironomidae</taxon>
        <taxon>Clunio</taxon>
    </lineage>
</organism>
<sequence length="214" mass="24920">MAISMFGYTTPTTRLCILQNIHSISPKQCHDINMSIKDLLDSFSFSLVFIPAFKRYQGISLSFISFAIPFLPVLHKQHNDDDFACFVLEVIFKVYIFTVMEKRSQVCLLFELFFLWLNEMTFFLLCLCCFNVRSLAIHVKGPKILILVLDVKSAAGKGKLKKGFQIFKSHTLFPSYILPHSSFLSFFFFHFDFPHRNKQLKRFFAQQQSSVKLL</sequence>
<dbReference type="EMBL" id="CVRI01000045">
    <property type="protein sequence ID" value="CRK97000.1"/>
    <property type="molecule type" value="Genomic_DNA"/>
</dbReference>
<accession>A0A1J1I9S3</accession>
<protein>
    <submittedName>
        <fullName evidence="1">CLUMA_CG010357, isoform A</fullName>
    </submittedName>
</protein>
<evidence type="ECO:0000313" key="2">
    <source>
        <dbReference type="Proteomes" id="UP000183832"/>
    </source>
</evidence>
<proteinExistence type="predicted"/>
<evidence type="ECO:0000313" key="1">
    <source>
        <dbReference type="EMBL" id="CRK97000.1"/>
    </source>
</evidence>
<dbReference type="Proteomes" id="UP000183832">
    <property type="component" value="Unassembled WGS sequence"/>
</dbReference>
<gene>
    <name evidence="1" type="ORF">CLUMA_CG010357</name>
</gene>
<reference evidence="1 2" key="1">
    <citation type="submission" date="2015-04" db="EMBL/GenBank/DDBJ databases">
        <authorList>
            <person name="Syromyatnikov M.Y."/>
            <person name="Popov V.N."/>
        </authorList>
    </citation>
    <scope>NUCLEOTIDE SEQUENCE [LARGE SCALE GENOMIC DNA]</scope>
</reference>